<reference evidence="2" key="1">
    <citation type="submission" date="2023-07" db="EMBL/GenBank/DDBJ databases">
        <title>Genome content predicts the carbon catabolic preferences of heterotrophic bacteria.</title>
        <authorList>
            <person name="Gralka M."/>
        </authorList>
    </citation>
    <scope>NUCLEOTIDE SEQUENCE</scope>
    <source>
        <strain evidence="2">E2R20</strain>
    </source>
</reference>
<comment type="caution">
    <text evidence="2">The sequence shown here is derived from an EMBL/GenBank/DDBJ whole genome shotgun (WGS) entry which is preliminary data.</text>
</comment>
<dbReference type="Pfam" id="PF12911">
    <property type="entry name" value="OppC_N"/>
    <property type="match status" value="1"/>
</dbReference>
<dbReference type="InterPro" id="IPR025966">
    <property type="entry name" value="OppC_N"/>
</dbReference>
<organism evidence="2 3">
    <name type="scientific">Staphylococcus pasteuri_A</name>
    <dbReference type="NCBI Taxonomy" id="3062664"/>
    <lineage>
        <taxon>Bacteria</taxon>
        <taxon>Bacillati</taxon>
        <taxon>Bacillota</taxon>
        <taxon>Bacilli</taxon>
        <taxon>Bacillales</taxon>
        <taxon>Staphylococcaceae</taxon>
        <taxon>Staphylococcus</taxon>
    </lineage>
</organism>
<dbReference type="GO" id="GO:0005886">
    <property type="term" value="C:plasma membrane"/>
    <property type="evidence" value="ECO:0007669"/>
    <property type="project" value="UniProtKB-SubCell"/>
</dbReference>
<accession>A0AAW7YWW9</accession>
<dbReference type="AlphaFoldDB" id="A0AAW7YWW9"/>
<evidence type="ECO:0000313" key="3">
    <source>
        <dbReference type="Proteomes" id="UP001170310"/>
    </source>
</evidence>
<gene>
    <name evidence="2" type="ORF">Q4528_15180</name>
</gene>
<evidence type="ECO:0000313" key="2">
    <source>
        <dbReference type="EMBL" id="MDO6575457.1"/>
    </source>
</evidence>
<protein>
    <recommendedName>
        <fullName evidence="1">Oligopeptide transport permease C-like N-terminal domain-containing protein</fullName>
    </recommendedName>
</protein>
<dbReference type="Proteomes" id="UP001170310">
    <property type="component" value="Unassembled WGS sequence"/>
</dbReference>
<dbReference type="EMBL" id="JAUOQO010000709">
    <property type="protein sequence ID" value="MDO6575457.1"/>
    <property type="molecule type" value="Genomic_DNA"/>
</dbReference>
<name>A0AAW7YWW9_9STAP</name>
<evidence type="ECO:0000259" key="1">
    <source>
        <dbReference type="Pfam" id="PF12911"/>
    </source>
</evidence>
<sequence>MAVVAVGFLCCIALFAIFGGLFARYSIEEIDWSLLGKVNEEGGPSLSNGHWFGVDELGRDLYARVVQG</sequence>
<proteinExistence type="predicted"/>
<keyword evidence="3" id="KW-1185">Reference proteome</keyword>
<feature type="domain" description="Oligopeptide transport permease C-like N-terminal" evidence="1">
    <location>
        <begin position="1"/>
        <end position="33"/>
    </location>
</feature>
<feature type="non-terminal residue" evidence="2">
    <location>
        <position position="68"/>
    </location>
</feature>